<feature type="transmembrane region" description="Helical" evidence="1">
    <location>
        <begin position="107"/>
        <end position="127"/>
    </location>
</feature>
<keyword evidence="1" id="KW-1133">Transmembrane helix</keyword>
<dbReference type="PANTHER" id="PTHR34376:SF2">
    <property type="entry name" value="SERINE PROTEASE INHIBITOR, KAZAL-TYPE FAMILY PROTEIN"/>
    <property type="match status" value="1"/>
</dbReference>
<dbReference type="Gene3D" id="3.30.60.30">
    <property type="match status" value="1"/>
</dbReference>
<dbReference type="EMBL" id="JACGWL010000958">
    <property type="protein sequence ID" value="KAK4381093.1"/>
    <property type="molecule type" value="Genomic_DNA"/>
</dbReference>
<gene>
    <name evidence="2" type="ORF">Sango_3002000</name>
</gene>
<dbReference type="AlphaFoldDB" id="A0AAE1T3Y1"/>
<dbReference type="PANTHER" id="PTHR34376">
    <property type="entry name" value="SERINE PROTEASE INHIBITOR, KAZAL-TYPE FAMILY PROTEIN"/>
    <property type="match status" value="1"/>
</dbReference>
<evidence type="ECO:0000313" key="2">
    <source>
        <dbReference type="EMBL" id="KAK4381093.1"/>
    </source>
</evidence>
<sequence length="128" mass="13649">MQIFCIEPSSIFIVTVLFSTMLLPTIRSNPNILLLPSEQQHLENDICPLSPEPSLCPVKCFRPVPVCGTDGTTYWCGCADAQCAGAQVKKSGFCKVGSGGSGPAGQALLLVHIVWLILLGVFVLFGLL</sequence>
<name>A0AAE1T3Y1_9LAMI</name>
<organism evidence="2 3">
    <name type="scientific">Sesamum angolense</name>
    <dbReference type="NCBI Taxonomy" id="2727404"/>
    <lineage>
        <taxon>Eukaryota</taxon>
        <taxon>Viridiplantae</taxon>
        <taxon>Streptophyta</taxon>
        <taxon>Embryophyta</taxon>
        <taxon>Tracheophyta</taxon>
        <taxon>Spermatophyta</taxon>
        <taxon>Magnoliopsida</taxon>
        <taxon>eudicotyledons</taxon>
        <taxon>Gunneridae</taxon>
        <taxon>Pentapetalae</taxon>
        <taxon>asterids</taxon>
        <taxon>lamiids</taxon>
        <taxon>Lamiales</taxon>
        <taxon>Pedaliaceae</taxon>
        <taxon>Sesamum</taxon>
    </lineage>
</organism>
<reference evidence="2" key="1">
    <citation type="submission" date="2020-06" db="EMBL/GenBank/DDBJ databases">
        <authorList>
            <person name="Li T."/>
            <person name="Hu X."/>
            <person name="Zhang T."/>
            <person name="Song X."/>
            <person name="Zhang H."/>
            <person name="Dai N."/>
            <person name="Sheng W."/>
            <person name="Hou X."/>
            <person name="Wei L."/>
        </authorList>
    </citation>
    <scope>NUCLEOTIDE SEQUENCE</scope>
    <source>
        <strain evidence="2">K16</strain>
        <tissue evidence="2">Leaf</tissue>
    </source>
</reference>
<comment type="caution">
    <text evidence="2">The sequence shown here is derived from an EMBL/GenBank/DDBJ whole genome shotgun (WGS) entry which is preliminary data.</text>
</comment>
<dbReference type="Proteomes" id="UP001289374">
    <property type="component" value="Unassembled WGS sequence"/>
</dbReference>
<evidence type="ECO:0000313" key="3">
    <source>
        <dbReference type="Proteomes" id="UP001289374"/>
    </source>
</evidence>
<keyword evidence="3" id="KW-1185">Reference proteome</keyword>
<protein>
    <submittedName>
        <fullName evidence="2">Uncharacterized protein</fullName>
    </submittedName>
</protein>
<accession>A0AAE1T3Y1</accession>
<proteinExistence type="predicted"/>
<reference evidence="2" key="2">
    <citation type="journal article" date="2024" name="Plant">
        <title>Genomic evolution and insights into agronomic trait innovations of Sesamum species.</title>
        <authorList>
            <person name="Miao H."/>
            <person name="Wang L."/>
            <person name="Qu L."/>
            <person name="Liu H."/>
            <person name="Sun Y."/>
            <person name="Le M."/>
            <person name="Wang Q."/>
            <person name="Wei S."/>
            <person name="Zheng Y."/>
            <person name="Lin W."/>
            <person name="Duan Y."/>
            <person name="Cao H."/>
            <person name="Xiong S."/>
            <person name="Wang X."/>
            <person name="Wei L."/>
            <person name="Li C."/>
            <person name="Ma Q."/>
            <person name="Ju M."/>
            <person name="Zhao R."/>
            <person name="Li G."/>
            <person name="Mu C."/>
            <person name="Tian Q."/>
            <person name="Mei H."/>
            <person name="Zhang T."/>
            <person name="Gao T."/>
            <person name="Zhang H."/>
        </authorList>
    </citation>
    <scope>NUCLEOTIDE SEQUENCE</scope>
    <source>
        <strain evidence="2">K16</strain>
    </source>
</reference>
<keyword evidence="1" id="KW-0812">Transmembrane</keyword>
<keyword evidence="1" id="KW-0472">Membrane</keyword>
<evidence type="ECO:0000256" key="1">
    <source>
        <dbReference type="SAM" id="Phobius"/>
    </source>
</evidence>